<evidence type="ECO:0000313" key="2">
    <source>
        <dbReference type="Proteomes" id="UP000827872"/>
    </source>
</evidence>
<name>A0ACB8FRQ3_9SAUR</name>
<protein>
    <submittedName>
        <fullName evidence="1">Uncharacterized protein</fullName>
    </submittedName>
</protein>
<organism evidence="1 2">
    <name type="scientific">Sphaerodactylus townsendi</name>
    <dbReference type="NCBI Taxonomy" id="933632"/>
    <lineage>
        <taxon>Eukaryota</taxon>
        <taxon>Metazoa</taxon>
        <taxon>Chordata</taxon>
        <taxon>Craniata</taxon>
        <taxon>Vertebrata</taxon>
        <taxon>Euteleostomi</taxon>
        <taxon>Lepidosauria</taxon>
        <taxon>Squamata</taxon>
        <taxon>Bifurcata</taxon>
        <taxon>Gekkota</taxon>
        <taxon>Sphaerodactylidae</taxon>
        <taxon>Sphaerodactylus</taxon>
    </lineage>
</organism>
<accession>A0ACB8FRQ3</accession>
<reference evidence="1" key="1">
    <citation type="submission" date="2021-08" db="EMBL/GenBank/DDBJ databases">
        <title>The first chromosome-level gecko genome reveals the dynamic sex chromosomes of Neotropical dwarf geckos (Sphaerodactylidae: Sphaerodactylus).</title>
        <authorList>
            <person name="Pinto B.J."/>
            <person name="Keating S.E."/>
            <person name="Gamble T."/>
        </authorList>
    </citation>
    <scope>NUCLEOTIDE SEQUENCE</scope>
    <source>
        <strain evidence="1">TG3544</strain>
    </source>
</reference>
<dbReference type="EMBL" id="CM037619">
    <property type="protein sequence ID" value="KAH8008163.1"/>
    <property type="molecule type" value="Genomic_DNA"/>
</dbReference>
<keyword evidence="2" id="KW-1185">Reference proteome</keyword>
<gene>
    <name evidence="1" type="ORF">K3G42_028146</name>
</gene>
<sequence length="356" mass="40533">MGRHLLQVLLPAVISALLLWEGVQCNKNRYSLEITSPVIVQAGLRVNLPCKFTYDTSRDNPRAILYGYWYVDDKQIRKPRLVATSNLERIKEISPHVRDRFELSERKLNQGDCSLTIRDVKAADEGIYHFRMEKGRKRYSYSAAKERVSVIVTVEFLKERKPDLTVPELLRAGREASVTCRAPWSPSSGQPNITWTGISGGERSQLVTHDSVASHIDFTPTAADHLQNITCKATYFRAPKYVTTERTATLNVNYPPRNLHFSGHLIRPNGEVQYFTNISQIVPREGHSLVVSCEADSNPQSFVRWKLKFPGTRLHIYNNELRLSNVTLEDESKYECQASNVEGYAEKGVYIPIKHA</sequence>
<proteinExistence type="predicted"/>
<comment type="caution">
    <text evidence="1">The sequence shown here is derived from an EMBL/GenBank/DDBJ whole genome shotgun (WGS) entry which is preliminary data.</text>
</comment>
<evidence type="ECO:0000313" key="1">
    <source>
        <dbReference type="EMBL" id="KAH8008163.1"/>
    </source>
</evidence>
<dbReference type="Proteomes" id="UP000827872">
    <property type="component" value="Linkage Group LG06"/>
</dbReference>